<feature type="region of interest" description="Disordered" evidence="12">
    <location>
        <begin position="840"/>
        <end position="865"/>
    </location>
</feature>
<dbReference type="PROSITE" id="PS00232">
    <property type="entry name" value="CADHERIN_1"/>
    <property type="match status" value="3"/>
</dbReference>
<dbReference type="SMART" id="SM00112">
    <property type="entry name" value="CA"/>
    <property type="match status" value="6"/>
</dbReference>
<evidence type="ECO:0000256" key="3">
    <source>
        <dbReference type="ARBA" id="ARBA00022692"/>
    </source>
</evidence>
<feature type="non-terminal residue" evidence="16">
    <location>
        <position position="1004"/>
    </location>
</feature>
<evidence type="ECO:0000313" key="17">
    <source>
        <dbReference type="Proteomes" id="UP001239994"/>
    </source>
</evidence>
<keyword evidence="7" id="KW-0130">Cell adhesion</keyword>
<feature type="domain" description="Cadherin" evidence="15">
    <location>
        <begin position="374"/>
        <end position="471"/>
    </location>
</feature>
<feature type="transmembrane region" description="Helical" evidence="13">
    <location>
        <begin position="699"/>
        <end position="726"/>
    </location>
</feature>
<dbReference type="InterPro" id="IPR020894">
    <property type="entry name" value="Cadherin_CS"/>
</dbReference>
<evidence type="ECO:0000256" key="11">
    <source>
        <dbReference type="PROSITE-ProRule" id="PRU00043"/>
    </source>
</evidence>
<keyword evidence="3 13" id="KW-0812">Transmembrane</keyword>
<evidence type="ECO:0000256" key="10">
    <source>
        <dbReference type="ARBA" id="ARBA00023180"/>
    </source>
</evidence>
<evidence type="ECO:0000256" key="9">
    <source>
        <dbReference type="ARBA" id="ARBA00023136"/>
    </source>
</evidence>
<feature type="region of interest" description="Disordered" evidence="12">
    <location>
        <begin position="979"/>
        <end position="1004"/>
    </location>
</feature>
<dbReference type="Gene3D" id="2.60.40.60">
    <property type="entry name" value="Cadherins"/>
    <property type="match status" value="6"/>
</dbReference>
<dbReference type="SUPFAM" id="SSF49313">
    <property type="entry name" value="Cadherin-like"/>
    <property type="match status" value="5"/>
</dbReference>
<evidence type="ECO:0000256" key="7">
    <source>
        <dbReference type="ARBA" id="ARBA00022889"/>
    </source>
</evidence>
<dbReference type="GO" id="GO:0009653">
    <property type="term" value="P:anatomical structure morphogenesis"/>
    <property type="evidence" value="ECO:0007669"/>
    <property type="project" value="UniProtKB-ARBA"/>
</dbReference>
<proteinExistence type="predicted"/>
<feature type="domain" description="Cadherin" evidence="15">
    <location>
        <begin position="143"/>
        <end position="251"/>
    </location>
</feature>
<dbReference type="FunFam" id="2.60.40.60:FF:000003">
    <property type="entry name" value="Protocadherin alpha 2"/>
    <property type="match status" value="1"/>
</dbReference>
<evidence type="ECO:0000256" key="6">
    <source>
        <dbReference type="ARBA" id="ARBA00022837"/>
    </source>
</evidence>
<keyword evidence="17" id="KW-1185">Reference proteome</keyword>
<dbReference type="PROSITE" id="PS50268">
    <property type="entry name" value="CADHERIN_2"/>
    <property type="match status" value="6"/>
</dbReference>
<dbReference type="CDD" id="cd11304">
    <property type="entry name" value="Cadherin_repeat"/>
    <property type="match status" value="6"/>
</dbReference>
<dbReference type="PANTHER" id="PTHR24028:SF46">
    <property type="entry name" value="PROTOCADHERIN-8"/>
    <property type="match status" value="1"/>
</dbReference>
<keyword evidence="9 13" id="KW-0472">Membrane</keyword>
<evidence type="ECO:0000256" key="5">
    <source>
        <dbReference type="ARBA" id="ARBA00022737"/>
    </source>
</evidence>
<feature type="domain" description="Cadherin" evidence="15">
    <location>
        <begin position="584"/>
        <end position="687"/>
    </location>
</feature>
<dbReference type="PANTHER" id="PTHR24028">
    <property type="entry name" value="CADHERIN-87A"/>
    <property type="match status" value="1"/>
</dbReference>
<dbReference type="InterPro" id="IPR015919">
    <property type="entry name" value="Cadherin-like_sf"/>
</dbReference>
<feature type="domain" description="Cadherin" evidence="15">
    <location>
        <begin position="472"/>
        <end position="578"/>
    </location>
</feature>
<gene>
    <name evidence="16" type="ORF">P4O66_007974</name>
</gene>
<evidence type="ECO:0000256" key="2">
    <source>
        <dbReference type="ARBA" id="ARBA00022475"/>
    </source>
</evidence>
<keyword evidence="5" id="KW-0677">Repeat</keyword>
<dbReference type="EMBL" id="JAROKS010000013">
    <property type="protein sequence ID" value="KAK1797922.1"/>
    <property type="molecule type" value="Genomic_DNA"/>
</dbReference>
<dbReference type="FunFam" id="2.60.40.60:FF:000007">
    <property type="entry name" value="Protocadherin alpha 2"/>
    <property type="match status" value="1"/>
</dbReference>
<evidence type="ECO:0000259" key="15">
    <source>
        <dbReference type="PROSITE" id="PS50268"/>
    </source>
</evidence>
<feature type="domain" description="Cadherin" evidence="15">
    <location>
        <begin position="252"/>
        <end position="359"/>
    </location>
</feature>
<keyword evidence="4 14" id="KW-0732">Signal</keyword>
<dbReference type="FunFam" id="2.60.40.60:FF:000002">
    <property type="entry name" value="Protocadherin alpha 2"/>
    <property type="match status" value="1"/>
</dbReference>
<dbReference type="InterPro" id="IPR050174">
    <property type="entry name" value="Protocadherin/Cadherin-CA"/>
</dbReference>
<sequence>MEQRISFIRIRWTFGITLLCACTVGPVLSEERTLRYTIYEEVRPPTVIGTLASNITWSSDKAWRTSPGIRFKMMTQSTASFIRFRESDGRLTVEERIDREKMCKRNSRCLISFDVAFVSVEHFELLHVEVDVVDINDNSPEFPSPVCAIELSENAVAGTRVALDAAEDADVGSNAVQDYRISDNNHFGVDVVTRVDGVRYAELVLIKELDRETQALYALELVATDGGRPSKSGSTNVTVKVLDFNDNSPVFEQTNYSVDLFEDAPIGHLVLRLNAVDPDEDLNGQVVYEFGKQVTSEIRQLFKIDHKSGDLTLQSPVDYEEEKTYEVDVQATDLGHNPVPSVCKIIIHVRDVNDNRPEVSITPVTSGTYGLAHVSEATSRDNLVAVISTTDRDAGANGQVSCTLHGGHGDFTLRRAYEGSYTILTNAALDREKIPEYNLSIVAEDFGTPPLRTVTQYLVVITDVNDNAPFFSGKVYEGFIEENQLPGTYITTVLASDQDTGLNGEITYDLFDSDTNSVSRFAIMNQAGHVYALQSFNYEVMRKLELRVQASDRGWPQLKSNAMLIINIVDQNDNAPAIIQPPLSNGSAAVPLPRDAAAGYIVTRVKAKDLDTGLNAELTYKLREGGDLGFSIDQDTGEIYVNRKIPYDAYDMLKVSVTVNDNGLPSLTATAAIHFVLTEGAPSSHNFYSDSETSPEPKAWATSLVLVLTLTTSFVLLLAGILMYLLCSRKKRQKIPADAPHADAPHAEKENNAVSLISNQTANMFEAHAPPCKAATGSSETIRDSVEACAEVVESTLIFKSKYRSVDAQMDGYSTLPGYGRNMLRPVAAWKRNSLLTVAGRDPHVSGKDSGKGDSDVNDSDSDMSGEAVRRDFVSYRGLWACTSECRVLGHSDRCWSPSATRANATTTRHLSTFFRSAPSPPHSRHGSIRPGPQPPGTANLQSTAEGRRSQCDYIHICSPQPQRRKNSENIDIKVHAHSTQPIPVHTHSTQPIPVHTHSTQPIP</sequence>
<dbReference type="PROSITE" id="PS51257">
    <property type="entry name" value="PROKAR_LIPOPROTEIN"/>
    <property type="match status" value="1"/>
</dbReference>
<protein>
    <recommendedName>
        <fullName evidence="15">Cadherin domain-containing protein</fullName>
    </recommendedName>
</protein>
<dbReference type="GO" id="GO:0007156">
    <property type="term" value="P:homophilic cell adhesion via plasma membrane adhesion molecules"/>
    <property type="evidence" value="ECO:0007669"/>
    <property type="project" value="InterPro"/>
</dbReference>
<dbReference type="Proteomes" id="UP001239994">
    <property type="component" value="Unassembled WGS sequence"/>
</dbReference>
<comment type="caution">
    <text evidence="16">The sequence shown here is derived from an EMBL/GenBank/DDBJ whole genome shotgun (WGS) entry which is preliminary data.</text>
</comment>
<keyword evidence="10" id="KW-0325">Glycoprotein</keyword>
<evidence type="ECO:0000256" key="13">
    <source>
        <dbReference type="SAM" id="Phobius"/>
    </source>
</evidence>
<dbReference type="Pfam" id="PF00028">
    <property type="entry name" value="Cadherin"/>
    <property type="match status" value="5"/>
</dbReference>
<reference evidence="16" key="1">
    <citation type="submission" date="2023-03" db="EMBL/GenBank/DDBJ databases">
        <title>Electrophorus voltai genome.</title>
        <authorList>
            <person name="Bian C."/>
        </authorList>
    </citation>
    <scope>NUCLEOTIDE SEQUENCE</scope>
    <source>
        <strain evidence="16">CB-2022</strain>
        <tissue evidence="16">Muscle</tissue>
    </source>
</reference>
<evidence type="ECO:0000256" key="12">
    <source>
        <dbReference type="SAM" id="MobiDB-lite"/>
    </source>
</evidence>
<evidence type="ECO:0000256" key="4">
    <source>
        <dbReference type="ARBA" id="ARBA00022729"/>
    </source>
</evidence>
<feature type="chain" id="PRO_5042165384" description="Cadherin domain-containing protein" evidence="14">
    <location>
        <begin position="30"/>
        <end position="1004"/>
    </location>
</feature>
<dbReference type="GO" id="GO:0005509">
    <property type="term" value="F:calcium ion binding"/>
    <property type="evidence" value="ECO:0007669"/>
    <property type="project" value="UniProtKB-UniRule"/>
</dbReference>
<keyword evidence="6 11" id="KW-0106">Calcium</keyword>
<dbReference type="InterPro" id="IPR013164">
    <property type="entry name" value="Cadherin_N"/>
</dbReference>
<feature type="signal peptide" evidence="14">
    <location>
        <begin position="1"/>
        <end position="29"/>
    </location>
</feature>
<dbReference type="GO" id="GO:0005886">
    <property type="term" value="C:plasma membrane"/>
    <property type="evidence" value="ECO:0007669"/>
    <property type="project" value="UniProtKB-SubCell"/>
</dbReference>
<comment type="subcellular location">
    <subcellularLocation>
        <location evidence="1">Cell membrane</location>
        <topology evidence="1">Single-pass type I membrane protein</topology>
    </subcellularLocation>
</comment>
<evidence type="ECO:0000256" key="14">
    <source>
        <dbReference type="SAM" id="SignalP"/>
    </source>
</evidence>
<organism evidence="16 17">
    <name type="scientific">Electrophorus voltai</name>
    <dbReference type="NCBI Taxonomy" id="2609070"/>
    <lineage>
        <taxon>Eukaryota</taxon>
        <taxon>Metazoa</taxon>
        <taxon>Chordata</taxon>
        <taxon>Craniata</taxon>
        <taxon>Vertebrata</taxon>
        <taxon>Euteleostomi</taxon>
        <taxon>Actinopterygii</taxon>
        <taxon>Neopterygii</taxon>
        <taxon>Teleostei</taxon>
        <taxon>Ostariophysi</taxon>
        <taxon>Gymnotiformes</taxon>
        <taxon>Gymnotoidei</taxon>
        <taxon>Gymnotidae</taxon>
        <taxon>Electrophorus</taxon>
    </lineage>
</organism>
<feature type="region of interest" description="Disordered" evidence="12">
    <location>
        <begin position="914"/>
        <end position="946"/>
    </location>
</feature>
<dbReference type="PRINTS" id="PR00205">
    <property type="entry name" value="CADHERIN"/>
</dbReference>
<dbReference type="Pfam" id="PF08266">
    <property type="entry name" value="Cadherin_2"/>
    <property type="match status" value="1"/>
</dbReference>
<dbReference type="InterPro" id="IPR002126">
    <property type="entry name" value="Cadherin-like_dom"/>
</dbReference>
<dbReference type="FunFam" id="2.60.40.60:FF:000120">
    <property type="entry name" value="Protocadherin 8"/>
    <property type="match status" value="1"/>
</dbReference>
<feature type="compositionally biased region" description="Basic and acidic residues" evidence="12">
    <location>
        <begin position="841"/>
        <end position="855"/>
    </location>
</feature>
<dbReference type="FunFam" id="2.60.40.60:FF:000001">
    <property type="entry name" value="Protocadherin alpha 2"/>
    <property type="match status" value="1"/>
</dbReference>
<keyword evidence="2" id="KW-1003">Cell membrane</keyword>
<feature type="domain" description="Cadherin" evidence="15">
    <location>
        <begin position="30"/>
        <end position="142"/>
    </location>
</feature>
<evidence type="ECO:0000256" key="1">
    <source>
        <dbReference type="ARBA" id="ARBA00004251"/>
    </source>
</evidence>
<name>A0AAD8ZEI8_9TELE</name>
<accession>A0AAD8ZEI8</accession>
<keyword evidence="8 13" id="KW-1133">Transmembrane helix</keyword>
<evidence type="ECO:0000313" key="16">
    <source>
        <dbReference type="EMBL" id="KAK1797922.1"/>
    </source>
</evidence>
<evidence type="ECO:0000256" key="8">
    <source>
        <dbReference type="ARBA" id="ARBA00022989"/>
    </source>
</evidence>
<dbReference type="AlphaFoldDB" id="A0AAD8ZEI8"/>